<dbReference type="InterPro" id="IPR013207">
    <property type="entry name" value="LGFP"/>
</dbReference>
<proteinExistence type="predicted"/>
<evidence type="ECO:0000313" key="2">
    <source>
        <dbReference type="EMBL" id="EME59849.1"/>
    </source>
</evidence>
<accession>M2ZHN3</accession>
<keyword evidence="3" id="KW-1185">Reference proteome</keyword>
<dbReference type="PATRIC" id="fig|1278076.4.peg.4037"/>
<dbReference type="GO" id="GO:0016740">
    <property type="term" value="F:transferase activity"/>
    <property type="evidence" value="ECO:0007669"/>
    <property type="project" value="UniProtKB-KW"/>
</dbReference>
<dbReference type="Proteomes" id="UP000011731">
    <property type="component" value="Unassembled WGS sequence"/>
</dbReference>
<organism evidence="2 3">
    <name type="scientific">Rhodococcus ruber BKS 20-38</name>
    <dbReference type="NCBI Taxonomy" id="1278076"/>
    <lineage>
        <taxon>Bacteria</taxon>
        <taxon>Bacillati</taxon>
        <taxon>Actinomycetota</taxon>
        <taxon>Actinomycetes</taxon>
        <taxon>Mycobacteriales</taxon>
        <taxon>Nocardiaceae</taxon>
        <taxon>Rhodococcus</taxon>
    </lineage>
</organism>
<keyword evidence="2" id="KW-0808">Transferase</keyword>
<evidence type="ECO:0000256" key="1">
    <source>
        <dbReference type="SAM" id="SignalP"/>
    </source>
</evidence>
<dbReference type="PROSITE" id="PS51257">
    <property type="entry name" value="PROKAR_LIPOPROTEIN"/>
    <property type="match status" value="1"/>
</dbReference>
<keyword evidence="1" id="KW-0732">Signal</keyword>
<gene>
    <name evidence="2" type="ORF">G352_19598</name>
</gene>
<name>M2ZHN3_9NOCA</name>
<dbReference type="Pfam" id="PF08310">
    <property type="entry name" value="LGFP"/>
    <property type="match status" value="2"/>
</dbReference>
<dbReference type="EMBL" id="AOEX01000062">
    <property type="protein sequence ID" value="EME59849.1"/>
    <property type="molecule type" value="Genomic_DNA"/>
</dbReference>
<feature type="chain" id="PRO_5004030590" evidence="1">
    <location>
        <begin position="23"/>
        <end position="189"/>
    </location>
</feature>
<sequence>MLRRMGLLAVWSVTVALLVACSADERPCCLPYGAIGARYIAIGGEDGPLGRCTGQETERDGGRSQDFAHGAMFWTEQTGAWEVYGRIGAKYTELGGPTSAVGWPVSGELTTPNGIGRFNRFQQGNIYFAPTGTHPVYGAIFAEWGRHGFENGRFGFPTSDELDVPGGRQTNFEGGWIRWIAGEDRILTS</sequence>
<evidence type="ECO:0000313" key="3">
    <source>
        <dbReference type="Proteomes" id="UP000011731"/>
    </source>
</evidence>
<dbReference type="RefSeq" id="WP_003937987.1">
    <property type="nucleotide sequence ID" value="NZ_AOEX01000062.1"/>
</dbReference>
<dbReference type="AlphaFoldDB" id="M2ZHN3"/>
<comment type="caution">
    <text evidence="2">The sequence shown here is derived from an EMBL/GenBank/DDBJ whole genome shotgun (WGS) entry which is preliminary data.</text>
</comment>
<feature type="signal peptide" evidence="1">
    <location>
        <begin position="1"/>
        <end position="22"/>
    </location>
</feature>
<protein>
    <submittedName>
        <fullName evidence="2">Trehalose corynomycolyl transferase</fullName>
    </submittedName>
</protein>
<reference evidence="2 3" key="1">
    <citation type="journal article" date="2013" name="Genome Announc.">
        <title>Draft Genome Sequence of Rhodococcus ruber Strain BKS 20-38.</title>
        <authorList>
            <person name="Bala M."/>
            <person name="Kumar S."/>
            <person name="Raghava G.P."/>
            <person name="Mayilraj S."/>
        </authorList>
    </citation>
    <scope>NUCLEOTIDE SEQUENCE [LARGE SCALE GENOMIC DNA]</scope>
    <source>
        <strain evidence="2 3">BKS 20-38</strain>
    </source>
</reference>